<proteinExistence type="predicted"/>
<comment type="caution">
    <text evidence="1">The sequence shown here is derived from an EMBL/GenBank/DDBJ whole genome shotgun (WGS) entry which is preliminary data.</text>
</comment>
<dbReference type="OrthoDB" id="4710915at2"/>
<evidence type="ECO:0000313" key="1">
    <source>
        <dbReference type="EMBL" id="OBJ46478.1"/>
    </source>
</evidence>
<dbReference type="EMBL" id="LZLC01000015">
    <property type="protein sequence ID" value="OBJ46478.1"/>
    <property type="molecule type" value="Genomic_DNA"/>
</dbReference>
<dbReference type="AlphaFoldDB" id="A0A1A3HFS8"/>
<protein>
    <recommendedName>
        <fullName evidence="3">Polyketide synthase</fullName>
    </recommendedName>
</protein>
<dbReference type="STRING" id="56689.GCA_001291445_00259"/>
<dbReference type="Proteomes" id="UP000093898">
    <property type="component" value="Unassembled WGS sequence"/>
</dbReference>
<name>A0A1A3HFS8_MYCMU</name>
<dbReference type="RefSeq" id="WP_064978688.1">
    <property type="nucleotide sequence ID" value="NZ_LZLC01000015.1"/>
</dbReference>
<reference evidence="1 2" key="1">
    <citation type="submission" date="2016-06" db="EMBL/GenBank/DDBJ databases">
        <authorList>
            <person name="Kjaerup R.B."/>
            <person name="Dalgaard T.S."/>
            <person name="Juul-Madsen H.R."/>
        </authorList>
    </citation>
    <scope>NUCLEOTIDE SEQUENCE [LARGE SCALE GENOMIC DNA]</scope>
    <source>
        <strain evidence="1 2">1127319.6</strain>
    </source>
</reference>
<sequence>MTVAYAGEIGAVLPSAAAATMHVADYEFGGYDTAGTAVDMRRLEAPLSPVITAELEGAVEYLGVDAEVLLIAALGRAIERVIGPGRAAVDVAAAKERSGGGLAVIRRVEVDAVSASEVDATAMVQTVRGALAAATADPNDVADVLLSYGMAAIDGEHPGPAHTLEVRAFHADDALHVDWWYARHQFEPYTVEELAEQFSYAVIELASEAMPVAE</sequence>
<dbReference type="SUPFAM" id="SSF52777">
    <property type="entry name" value="CoA-dependent acyltransferases"/>
    <property type="match status" value="1"/>
</dbReference>
<dbReference type="Gene3D" id="3.30.559.30">
    <property type="entry name" value="Nonribosomal peptide synthetase, condensation domain"/>
    <property type="match status" value="1"/>
</dbReference>
<organism evidence="1 2">
    <name type="scientific">Mycolicibacterium mucogenicum</name>
    <name type="common">Mycobacterium mucogenicum</name>
    <dbReference type="NCBI Taxonomy" id="56689"/>
    <lineage>
        <taxon>Bacteria</taxon>
        <taxon>Bacillati</taxon>
        <taxon>Actinomycetota</taxon>
        <taxon>Actinomycetes</taxon>
        <taxon>Mycobacteriales</taxon>
        <taxon>Mycobacteriaceae</taxon>
        <taxon>Mycolicibacterium</taxon>
    </lineage>
</organism>
<evidence type="ECO:0000313" key="2">
    <source>
        <dbReference type="Proteomes" id="UP000093898"/>
    </source>
</evidence>
<evidence type="ECO:0008006" key="3">
    <source>
        <dbReference type="Google" id="ProtNLM"/>
    </source>
</evidence>
<accession>A0A1A3HFS8</accession>
<gene>
    <name evidence="1" type="ORF">A5630_11430</name>
</gene>